<gene>
    <name evidence="5" type="ORF">HPP92_020032</name>
</gene>
<dbReference type="GO" id="GO:0000214">
    <property type="term" value="C:tRNA-intron endonuclease complex"/>
    <property type="evidence" value="ECO:0007669"/>
    <property type="project" value="TreeGrafter"/>
</dbReference>
<keyword evidence="3" id="KW-0812">Transmembrane</keyword>
<evidence type="ECO:0000256" key="2">
    <source>
        <dbReference type="ARBA" id="ARBA00022694"/>
    </source>
</evidence>
<keyword evidence="3" id="KW-0472">Membrane</keyword>
<dbReference type="GO" id="GO:0000379">
    <property type="term" value="P:tRNA-type intron splice site recognition and cleavage"/>
    <property type="evidence" value="ECO:0007669"/>
    <property type="project" value="TreeGrafter"/>
</dbReference>
<keyword evidence="2" id="KW-0819">tRNA processing</keyword>
<keyword evidence="6" id="KW-1185">Reference proteome</keyword>
<comment type="caution">
    <text evidence="5">The sequence shown here is derived from an EMBL/GenBank/DDBJ whole genome shotgun (WGS) entry which is preliminary data.</text>
</comment>
<proteinExistence type="inferred from homology"/>
<feature type="domain" description="tRNA-splicing endonuclease subunit Sen54 N-terminal" evidence="4">
    <location>
        <begin position="150"/>
        <end position="205"/>
    </location>
</feature>
<dbReference type="InterPro" id="IPR024337">
    <property type="entry name" value="tRNA_splic_suSen54"/>
</dbReference>
<dbReference type="Proteomes" id="UP000636800">
    <property type="component" value="Chromosome 10"/>
</dbReference>
<evidence type="ECO:0000259" key="4">
    <source>
        <dbReference type="Pfam" id="PF12928"/>
    </source>
</evidence>
<feature type="transmembrane region" description="Helical" evidence="3">
    <location>
        <begin position="23"/>
        <end position="42"/>
    </location>
</feature>
<evidence type="ECO:0000313" key="6">
    <source>
        <dbReference type="Proteomes" id="UP000636800"/>
    </source>
</evidence>
<evidence type="ECO:0000313" key="5">
    <source>
        <dbReference type="EMBL" id="KAG0463963.1"/>
    </source>
</evidence>
<dbReference type="AlphaFoldDB" id="A0A835Q3E6"/>
<protein>
    <recommendedName>
        <fullName evidence="4">tRNA-splicing endonuclease subunit Sen54 N-terminal domain-containing protein</fullName>
    </recommendedName>
</protein>
<organism evidence="5 6">
    <name type="scientific">Vanilla planifolia</name>
    <name type="common">Vanilla</name>
    <dbReference type="NCBI Taxonomy" id="51239"/>
    <lineage>
        <taxon>Eukaryota</taxon>
        <taxon>Viridiplantae</taxon>
        <taxon>Streptophyta</taxon>
        <taxon>Embryophyta</taxon>
        <taxon>Tracheophyta</taxon>
        <taxon>Spermatophyta</taxon>
        <taxon>Magnoliopsida</taxon>
        <taxon>Liliopsida</taxon>
        <taxon>Asparagales</taxon>
        <taxon>Orchidaceae</taxon>
        <taxon>Vanilloideae</taxon>
        <taxon>Vanilleae</taxon>
        <taxon>Vanilla</taxon>
    </lineage>
</organism>
<evidence type="ECO:0000256" key="3">
    <source>
        <dbReference type="SAM" id="Phobius"/>
    </source>
</evidence>
<dbReference type="InterPro" id="IPR024336">
    <property type="entry name" value="tRNA_splic_suSen54_N"/>
</dbReference>
<comment type="similarity">
    <text evidence="1">Belongs to the SEN54 family.</text>
</comment>
<dbReference type="PANTHER" id="PTHR21027:SF1">
    <property type="entry name" value="TRNA-SPLICING ENDONUCLEASE SUBUNIT SEN54"/>
    <property type="match status" value="1"/>
</dbReference>
<keyword evidence="3" id="KW-1133">Transmembrane helix</keyword>
<evidence type="ECO:0000256" key="1">
    <source>
        <dbReference type="ARBA" id="ARBA00005736"/>
    </source>
</evidence>
<sequence length="358" mass="41074">MVIQKYFYNNCFLNIRHEDLTHFIYHINFIILVLFLIIYLRLIKKKFNIYQYHFKSLNQANFLPLVTSFPTKSKVTLCRYWPKFARVPLAGGEGFIRRRIPTKSRKGARALRAGVPEMARRGGEEEDDEHHQNPFLLFSGSKVSSSGSQFRKELSRALWDEKLGLGEVLERKGSMWTTTGIIRNGILYCHIEEILFLAERGALHLICPDGKVSSIGDIYKRISEGKYGCSWETYEAYRRLKSLGYIVGRHGIHWTINNNRRISSKLPNTTSSLVAGLDTEGGDHLSTSLEQLQIDEIKPCFDVYLPNSKFKKSSPGDPAFLLCVLRARPPLRREVESVERRCGGIPIKFCFVDHGQVL</sequence>
<dbReference type="EMBL" id="JADCNL010000010">
    <property type="protein sequence ID" value="KAG0463963.1"/>
    <property type="molecule type" value="Genomic_DNA"/>
</dbReference>
<accession>A0A835Q3E6</accession>
<name>A0A835Q3E6_VANPL</name>
<dbReference type="Pfam" id="PF12928">
    <property type="entry name" value="tRNA_int_end_N2"/>
    <property type="match status" value="1"/>
</dbReference>
<reference evidence="5 6" key="1">
    <citation type="journal article" date="2020" name="Nat. Food">
        <title>A phased Vanilla planifolia genome enables genetic improvement of flavour and production.</title>
        <authorList>
            <person name="Hasing T."/>
            <person name="Tang H."/>
            <person name="Brym M."/>
            <person name="Khazi F."/>
            <person name="Huang T."/>
            <person name="Chambers A.H."/>
        </authorList>
    </citation>
    <scope>NUCLEOTIDE SEQUENCE [LARGE SCALE GENOMIC DNA]</scope>
    <source>
        <tissue evidence="5">Leaf</tissue>
    </source>
</reference>
<dbReference type="PANTHER" id="PTHR21027">
    <property type="entry name" value="TRNA-SPLICING ENDONUCLEASE SUBUNIT SEN54"/>
    <property type="match status" value="1"/>
</dbReference>